<keyword evidence="1" id="KW-0663">Pyridoxal phosphate</keyword>
<dbReference type="InterPro" id="IPR015424">
    <property type="entry name" value="PyrdxlP-dep_Trfase"/>
</dbReference>
<dbReference type="AlphaFoldDB" id="V2X190"/>
<dbReference type="PRINTS" id="PR00753">
    <property type="entry name" value="ACCSYNTHASE"/>
</dbReference>
<organism evidence="3 4">
    <name type="scientific">Moniliophthora roreri (strain MCA 2997)</name>
    <name type="common">Cocoa frosty pod rot fungus</name>
    <name type="synonym">Crinipellis roreri</name>
    <dbReference type="NCBI Taxonomy" id="1381753"/>
    <lineage>
        <taxon>Eukaryota</taxon>
        <taxon>Fungi</taxon>
        <taxon>Dikarya</taxon>
        <taxon>Basidiomycota</taxon>
        <taxon>Agaricomycotina</taxon>
        <taxon>Agaricomycetes</taxon>
        <taxon>Agaricomycetidae</taxon>
        <taxon>Agaricales</taxon>
        <taxon>Marasmiineae</taxon>
        <taxon>Marasmiaceae</taxon>
        <taxon>Moniliophthora</taxon>
    </lineage>
</organism>
<dbReference type="InterPro" id="IPR004839">
    <property type="entry name" value="Aminotransferase_I/II_large"/>
</dbReference>
<evidence type="ECO:0000313" key="3">
    <source>
        <dbReference type="EMBL" id="ESK86551.1"/>
    </source>
</evidence>
<reference evidence="3 4" key="1">
    <citation type="journal article" date="2014" name="BMC Genomics">
        <title>Genome and secretome analysis of the hemibiotrophic fungal pathogen, Moniliophthora roreri, which causes frosty pod rot disease of cacao: mechanisms of the biotrophic and necrotrophic phases.</title>
        <authorList>
            <person name="Meinhardt L.W."/>
            <person name="Costa G.G.L."/>
            <person name="Thomazella D.P.T."/>
            <person name="Teixeira P.J.P.L."/>
            <person name="Carazzolle M.F."/>
            <person name="Schuster S.C."/>
            <person name="Carlson J.E."/>
            <person name="Guiltinan M.J."/>
            <person name="Mieczkowski P."/>
            <person name="Farmer A."/>
            <person name="Ramaraj T."/>
            <person name="Crozier J."/>
            <person name="Davis R.E."/>
            <person name="Shao J."/>
            <person name="Melnick R.L."/>
            <person name="Pereira G.A.G."/>
            <person name="Bailey B.A."/>
        </authorList>
    </citation>
    <scope>NUCLEOTIDE SEQUENCE [LARGE SCALE GENOMIC DNA]</scope>
    <source>
        <strain evidence="3 4">MCA 2997</strain>
    </source>
</reference>
<dbReference type="Pfam" id="PF00155">
    <property type="entry name" value="Aminotran_1_2"/>
    <property type="match status" value="1"/>
</dbReference>
<dbReference type="OrthoDB" id="7042322at2759"/>
<dbReference type="PANTHER" id="PTHR43795">
    <property type="entry name" value="BIFUNCTIONAL ASPARTATE AMINOTRANSFERASE AND GLUTAMATE/ASPARTATE-PREPHENATE AMINOTRANSFERASE-RELATED"/>
    <property type="match status" value="1"/>
</dbReference>
<dbReference type="GO" id="GO:0008483">
    <property type="term" value="F:transaminase activity"/>
    <property type="evidence" value="ECO:0007669"/>
    <property type="project" value="TreeGrafter"/>
</dbReference>
<accession>V2X190</accession>
<comment type="caution">
    <text evidence="3">The sequence shown here is derived from an EMBL/GenBank/DDBJ whole genome shotgun (WGS) entry which is preliminary data.</text>
</comment>
<name>V2X190_MONRO</name>
<dbReference type="PANTHER" id="PTHR43795:SF39">
    <property type="entry name" value="AMINOTRANSFERASE CLASS I_CLASSII DOMAIN-CONTAINING PROTEIN"/>
    <property type="match status" value="1"/>
</dbReference>
<evidence type="ECO:0000313" key="4">
    <source>
        <dbReference type="Proteomes" id="UP000017559"/>
    </source>
</evidence>
<dbReference type="SUPFAM" id="SSF53383">
    <property type="entry name" value="PLP-dependent transferases"/>
    <property type="match status" value="1"/>
</dbReference>
<dbReference type="HOGENOM" id="CLU_017584_1_2_1"/>
<feature type="domain" description="Aminotransferase class I/classII large" evidence="2">
    <location>
        <begin position="86"/>
        <end position="378"/>
    </location>
</feature>
<dbReference type="Gene3D" id="3.40.640.10">
    <property type="entry name" value="Type I PLP-dependent aspartate aminotransferase-like (Major domain)"/>
    <property type="match status" value="1"/>
</dbReference>
<dbReference type="InterPro" id="IPR015421">
    <property type="entry name" value="PyrdxlP-dep_Trfase_major"/>
</dbReference>
<dbReference type="EMBL" id="AWSO01000920">
    <property type="protein sequence ID" value="ESK86551.1"/>
    <property type="molecule type" value="Genomic_DNA"/>
</dbReference>
<dbReference type="InterPro" id="IPR050478">
    <property type="entry name" value="Ethylene_sulfur-biosynth"/>
</dbReference>
<keyword evidence="4" id="KW-1185">Reference proteome</keyword>
<sequence length="415" mass="45387">MSSKPNGTLASNSLVKLSERGQTRVFHLPNANPPSTGRFYDTERNPDGPVRANSAENGLMTDVLLKYIHDHFELTPYHLKYRNAFTYGYAPTLVEVMPRFLNRTLKPRIPITPQVTAVGPGIGGIFAQLIWHLCDPGDGVLMTTPFYRDYVRDIVYPARAVAVGVHIPPEVNPLSPAVVPFIRNEFEGRKSRGENTTAVILCNPHNPIAQAYPVETIQAYAALAEELNIHLIVDEVFANEVFGTRFSPNPTPFTSILSLDTSSVCNPARIHVLAGPTKDFGASGIKVGALVSQNNPDVVKAIGDSLMATPISSAADCIFTAILDDEEFCDSYLKENRIRLAKAFELLGEWCEFHGLPFVRAEAAVFALVDLAPIIGKSEDQALPIREQVASAERKIHEGGVHLVGKVSILYSNCV</sequence>
<evidence type="ECO:0000259" key="2">
    <source>
        <dbReference type="Pfam" id="PF00155"/>
    </source>
</evidence>
<evidence type="ECO:0000256" key="1">
    <source>
        <dbReference type="ARBA" id="ARBA00022898"/>
    </source>
</evidence>
<protein>
    <submittedName>
        <fullName evidence="3">Classes i and ii</fullName>
    </submittedName>
</protein>
<dbReference type="GO" id="GO:0006520">
    <property type="term" value="P:amino acid metabolic process"/>
    <property type="evidence" value="ECO:0007669"/>
    <property type="project" value="TreeGrafter"/>
</dbReference>
<dbReference type="STRING" id="1381753.V2X190"/>
<dbReference type="InterPro" id="IPR015422">
    <property type="entry name" value="PyrdxlP-dep_Trfase_small"/>
</dbReference>
<dbReference type="KEGG" id="mrr:Moror_9822"/>
<dbReference type="Gene3D" id="3.90.1150.10">
    <property type="entry name" value="Aspartate Aminotransferase, domain 1"/>
    <property type="match status" value="1"/>
</dbReference>
<dbReference type="CDD" id="cd00609">
    <property type="entry name" value="AAT_like"/>
    <property type="match status" value="1"/>
</dbReference>
<proteinExistence type="predicted"/>
<gene>
    <name evidence="3" type="ORF">Moror_9822</name>
</gene>
<dbReference type="Proteomes" id="UP000017559">
    <property type="component" value="Unassembled WGS sequence"/>
</dbReference>
<dbReference type="GO" id="GO:0030170">
    <property type="term" value="F:pyridoxal phosphate binding"/>
    <property type="evidence" value="ECO:0007669"/>
    <property type="project" value="InterPro"/>
</dbReference>